<evidence type="ECO:0000256" key="1">
    <source>
        <dbReference type="SAM" id="MobiDB-lite"/>
    </source>
</evidence>
<organism evidence="2 3">
    <name type="scientific">Eumeta variegata</name>
    <name type="common">Bagworm moth</name>
    <name type="synonym">Eumeta japonica</name>
    <dbReference type="NCBI Taxonomy" id="151549"/>
    <lineage>
        <taxon>Eukaryota</taxon>
        <taxon>Metazoa</taxon>
        <taxon>Ecdysozoa</taxon>
        <taxon>Arthropoda</taxon>
        <taxon>Hexapoda</taxon>
        <taxon>Insecta</taxon>
        <taxon>Pterygota</taxon>
        <taxon>Neoptera</taxon>
        <taxon>Endopterygota</taxon>
        <taxon>Lepidoptera</taxon>
        <taxon>Glossata</taxon>
        <taxon>Ditrysia</taxon>
        <taxon>Tineoidea</taxon>
        <taxon>Psychidae</taxon>
        <taxon>Oiketicinae</taxon>
        <taxon>Eumeta</taxon>
    </lineage>
</organism>
<keyword evidence="3" id="KW-1185">Reference proteome</keyword>
<name>A0A4C1VQF0_EUMVA</name>
<protein>
    <submittedName>
        <fullName evidence="2">Uncharacterized protein</fullName>
    </submittedName>
</protein>
<proteinExistence type="predicted"/>
<gene>
    <name evidence="2" type="ORF">EVAR_25271_1</name>
</gene>
<sequence length="197" mass="22043">MPLQDFFIFLNAKIANQNINCRKAKKKKKKIDERRLIGSIIHEEKCLEIKSCWADRRRERRAARANEITPAPLILEQRPHSDDANRRPVRFLGYVLIQWSFTATSALTSAIFSQSGAGAQLGDTQLADTRLGAALRPGRPRSAAVLMRRARTLTSRSSADNNSAHEPTIKTSADVVRERAGVARLASEAFPRVKPRT</sequence>
<accession>A0A4C1VQF0</accession>
<evidence type="ECO:0000313" key="2">
    <source>
        <dbReference type="EMBL" id="GBP40419.1"/>
    </source>
</evidence>
<comment type="caution">
    <text evidence="2">The sequence shown here is derived from an EMBL/GenBank/DDBJ whole genome shotgun (WGS) entry which is preliminary data.</text>
</comment>
<dbReference type="AlphaFoldDB" id="A0A4C1VQF0"/>
<evidence type="ECO:0000313" key="3">
    <source>
        <dbReference type="Proteomes" id="UP000299102"/>
    </source>
</evidence>
<dbReference type="EMBL" id="BGZK01000381">
    <property type="protein sequence ID" value="GBP40419.1"/>
    <property type="molecule type" value="Genomic_DNA"/>
</dbReference>
<feature type="region of interest" description="Disordered" evidence="1">
    <location>
        <begin position="153"/>
        <end position="175"/>
    </location>
</feature>
<reference evidence="2 3" key="1">
    <citation type="journal article" date="2019" name="Commun. Biol.">
        <title>The bagworm genome reveals a unique fibroin gene that provides high tensile strength.</title>
        <authorList>
            <person name="Kono N."/>
            <person name="Nakamura H."/>
            <person name="Ohtoshi R."/>
            <person name="Tomita M."/>
            <person name="Numata K."/>
            <person name="Arakawa K."/>
        </authorList>
    </citation>
    <scope>NUCLEOTIDE SEQUENCE [LARGE SCALE GENOMIC DNA]</scope>
</reference>
<dbReference type="Proteomes" id="UP000299102">
    <property type="component" value="Unassembled WGS sequence"/>
</dbReference>
<feature type="compositionally biased region" description="Polar residues" evidence="1">
    <location>
        <begin position="160"/>
        <end position="171"/>
    </location>
</feature>